<sequence length="125" mass="13558">MSRPLPRSLDPLPDESIIGFVLRLAQRLQIPPARVVELTGLNTGHRSSTSALGLAVHVVPAARHAFAHATRLTTTETDNLFLSALGDRYPAAQPETRPQSLGQHHLLRPVAVHPVHSLLPGLPDR</sequence>
<reference evidence="1 2" key="1">
    <citation type="submission" date="2017-10" db="EMBL/GenBank/DDBJ databases">
        <title>Sequencing the genomes of 1000 actinobacteria strains.</title>
        <authorList>
            <person name="Klenk H.-P."/>
        </authorList>
    </citation>
    <scope>NUCLEOTIDE SEQUENCE [LARGE SCALE GENOMIC DNA]</scope>
    <source>
        <strain evidence="1 2">DSM 46092</strain>
    </source>
</reference>
<comment type="caution">
    <text evidence="1">The sequence shown here is derived from an EMBL/GenBank/DDBJ whole genome shotgun (WGS) entry which is preliminary data.</text>
</comment>
<organism evidence="1 2">
    <name type="scientific">Amycolatopsis sulphurea</name>
    <dbReference type="NCBI Taxonomy" id="76022"/>
    <lineage>
        <taxon>Bacteria</taxon>
        <taxon>Bacillati</taxon>
        <taxon>Actinomycetota</taxon>
        <taxon>Actinomycetes</taxon>
        <taxon>Pseudonocardiales</taxon>
        <taxon>Pseudonocardiaceae</taxon>
        <taxon>Amycolatopsis</taxon>
    </lineage>
</organism>
<dbReference type="Proteomes" id="UP000243542">
    <property type="component" value="Unassembled WGS sequence"/>
</dbReference>
<dbReference type="EMBL" id="PDJK01000002">
    <property type="protein sequence ID" value="PFG49692.1"/>
    <property type="molecule type" value="Genomic_DNA"/>
</dbReference>
<evidence type="ECO:0000313" key="2">
    <source>
        <dbReference type="Proteomes" id="UP000243542"/>
    </source>
</evidence>
<protein>
    <submittedName>
        <fullName evidence="1">Uncharacterized protein</fullName>
    </submittedName>
</protein>
<name>A0A2A9FGI7_9PSEU</name>
<accession>A0A2A9FGI7</accession>
<evidence type="ECO:0000313" key="1">
    <source>
        <dbReference type="EMBL" id="PFG49692.1"/>
    </source>
</evidence>
<dbReference type="AlphaFoldDB" id="A0A2A9FGI7"/>
<gene>
    <name evidence="1" type="ORF">ATK36_4864</name>
</gene>
<dbReference type="RefSeq" id="WP_141544518.1">
    <property type="nucleotide sequence ID" value="NZ_JBIAKZ010000004.1"/>
</dbReference>
<keyword evidence="2" id="KW-1185">Reference proteome</keyword>
<proteinExistence type="predicted"/>